<proteinExistence type="predicted"/>
<gene>
    <name evidence="1" type="ORF">WG900_16455</name>
</gene>
<protein>
    <submittedName>
        <fullName evidence="1">Uncharacterized protein</fullName>
    </submittedName>
</protein>
<sequence>MALCAPLGLFALAKFADESLNSAVAKALAKAADIKADLEQRRLREVGLARAIESDRLDAVQREFTARLAMLATEILRADSALDDRAKKAAMVMDRWKSHLEGEMNKALTANGNPAPPRLLILGRIAAQL</sequence>
<keyword evidence="2" id="KW-1185">Reference proteome</keyword>
<evidence type="ECO:0000313" key="1">
    <source>
        <dbReference type="EMBL" id="MEJ6011507.1"/>
    </source>
</evidence>
<dbReference type="Proteomes" id="UP001379235">
    <property type="component" value="Unassembled WGS sequence"/>
</dbReference>
<accession>A0ABU8SC20</accession>
<dbReference type="RefSeq" id="WP_339968830.1">
    <property type="nucleotide sequence ID" value="NZ_JBBHJY010000009.1"/>
</dbReference>
<dbReference type="EMBL" id="JBBHJY010000009">
    <property type="protein sequence ID" value="MEJ6011507.1"/>
    <property type="molecule type" value="Genomic_DNA"/>
</dbReference>
<reference evidence="1 2" key="1">
    <citation type="submission" date="2024-03" db="EMBL/GenBank/DDBJ databases">
        <authorList>
            <person name="Jo J.-H."/>
        </authorList>
    </citation>
    <scope>NUCLEOTIDE SEQUENCE [LARGE SCALE GENOMIC DNA]</scope>
    <source>
        <strain evidence="1 2">AS3R-12</strain>
    </source>
</reference>
<organism evidence="1 2">
    <name type="scientific">Novosphingobium aquae</name>
    <dbReference type="NCBI Taxonomy" id="3133435"/>
    <lineage>
        <taxon>Bacteria</taxon>
        <taxon>Pseudomonadati</taxon>
        <taxon>Pseudomonadota</taxon>
        <taxon>Alphaproteobacteria</taxon>
        <taxon>Sphingomonadales</taxon>
        <taxon>Sphingomonadaceae</taxon>
        <taxon>Novosphingobium</taxon>
    </lineage>
</organism>
<evidence type="ECO:0000313" key="2">
    <source>
        <dbReference type="Proteomes" id="UP001379235"/>
    </source>
</evidence>
<comment type="caution">
    <text evidence="1">The sequence shown here is derived from an EMBL/GenBank/DDBJ whole genome shotgun (WGS) entry which is preliminary data.</text>
</comment>
<name>A0ABU8SC20_9SPHN</name>